<feature type="compositionally biased region" description="Basic and acidic residues" evidence="5">
    <location>
        <begin position="196"/>
        <end position="211"/>
    </location>
</feature>
<protein>
    <submittedName>
        <fullName evidence="7">Colicin V synthesis protein</fullName>
    </submittedName>
</protein>
<dbReference type="AlphaFoldDB" id="A0A109K688"/>
<keyword evidence="4 6" id="KW-0472">Membrane</keyword>
<feature type="transmembrane region" description="Helical" evidence="6">
    <location>
        <begin position="6"/>
        <end position="23"/>
    </location>
</feature>
<feature type="region of interest" description="Disordered" evidence="5">
    <location>
        <begin position="166"/>
        <end position="211"/>
    </location>
</feature>
<evidence type="ECO:0000256" key="4">
    <source>
        <dbReference type="ARBA" id="ARBA00023136"/>
    </source>
</evidence>
<accession>A0A109K688</accession>
<reference evidence="7 8" key="1">
    <citation type="submission" date="2015-11" db="EMBL/GenBank/DDBJ databases">
        <title>Draft Genome Sequence of the Strain BR 10303 (Bradyrhizobium sp.) isolated from nodules of Centrolobium paraense.</title>
        <authorList>
            <person name="Zelli J.E."/>
            <person name="Simoes-Araujo J.L."/>
            <person name="Barauna A.C."/>
            <person name="Silva K."/>
        </authorList>
    </citation>
    <scope>NUCLEOTIDE SEQUENCE [LARGE SCALE GENOMIC DNA]</scope>
    <source>
        <strain evidence="7 8">BR 10303</strain>
    </source>
</reference>
<dbReference type="GO" id="GO:0016020">
    <property type="term" value="C:membrane"/>
    <property type="evidence" value="ECO:0007669"/>
    <property type="project" value="UniProtKB-SubCell"/>
</dbReference>
<keyword evidence="8" id="KW-1185">Reference proteome</keyword>
<feature type="transmembrane region" description="Helical" evidence="6">
    <location>
        <begin position="63"/>
        <end position="85"/>
    </location>
</feature>
<evidence type="ECO:0000313" key="8">
    <source>
        <dbReference type="Proteomes" id="UP000057737"/>
    </source>
</evidence>
<dbReference type="GO" id="GO:0009403">
    <property type="term" value="P:toxin biosynthetic process"/>
    <property type="evidence" value="ECO:0007669"/>
    <property type="project" value="InterPro"/>
</dbReference>
<dbReference type="Proteomes" id="UP000057737">
    <property type="component" value="Unassembled WGS sequence"/>
</dbReference>
<keyword evidence="3 6" id="KW-1133">Transmembrane helix</keyword>
<evidence type="ECO:0000256" key="3">
    <source>
        <dbReference type="ARBA" id="ARBA00022989"/>
    </source>
</evidence>
<feature type="transmembrane region" description="Helical" evidence="6">
    <location>
        <begin position="105"/>
        <end position="127"/>
    </location>
</feature>
<dbReference type="PANTHER" id="PTHR36926">
    <property type="entry name" value="COLICIN V PRODUCTION PROTEIN"/>
    <property type="match status" value="1"/>
</dbReference>
<dbReference type="EMBL" id="LNCU01000003">
    <property type="protein sequence ID" value="KWV61184.1"/>
    <property type="molecule type" value="Genomic_DNA"/>
</dbReference>
<keyword evidence="2 6" id="KW-0812">Transmembrane</keyword>
<evidence type="ECO:0000256" key="1">
    <source>
        <dbReference type="ARBA" id="ARBA00004141"/>
    </source>
</evidence>
<dbReference type="OrthoDB" id="9806894at2"/>
<evidence type="ECO:0000256" key="2">
    <source>
        <dbReference type="ARBA" id="ARBA00022692"/>
    </source>
</evidence>
<evidence type="ECO:0000256" key="6">
    <source>
        <dbReference type="SAM" id="Phobius"/>
    </source>
</evidence>
<comment type="caution">
    <text evidence="7">The sequence shown here is derived from an EMBL/GenBank/DDBJ whole genome shotgun (WGS) entry which is preliminary data.</text>
</comment>
<dbReference type="InterPro" id="IPR003825">
    <property type="entry name" value="Colicin-V_CvpA"/>
</dbReference>
<organism evidence="7 8">
    <name type="scientific">Bradyrhizobium macuxiense</name>
    <dbReference type="NCBI Taxonomy" id="1755647"/>
    <lineage>
        <taxon>Bacteria</taxon>
        <taxon>Pseudomonadati</taxon>
        <taxon>Pseudomonadota</taxon>
        <taxon>Alphaproteobacteria</taxon>
        <taxon>Hyphomicrobiales</taxon>
        <taxon>Nitrobacteraceae</taxon>
        <taxon>Bradyrhizobium</taxon>
    </lineage>
</organism>
<evidence type="ECO:0000256" key="5">
    <source>
        <dbReference type="SAM" id="MobiDB-lite"/>
    </source>
</evidence>
<dbReference type="InterPro" id="IPR052719">
    <property type="entry name" value="CvpA-like"/>
</dbReference>
<feature type="transmembrane region" description="Helical" evidence="6">
    <location>
        <begin position="30"/>
        <end position="51"/>
    </location>
</feature>
<name>A0A109K688_9BRAD</name>
<proteinExistence type="predicted"/>
<gene>
    <name evidence="7" type="ORF">AS156_25510</name>
</gene>
<dbReference type="PANTHER" id="PTHR36926:SF1">
    <property type="entry name" value="COLICIN V PRODUCTION PROTEIN"/>
    <property type="match status" value="1"/>
</dbReference>
<dbReference type="Pfam" id="PF02674">
    <property type="entry name" value="Colicin_V"/>
    <property type="match status" value="1"/>
</dbReference>
<sequence length="211" mass="22785">MPITILDLVLLGVMLISGLLAMVRGFMREILSIAAWGAAALVTLYAFSKLLPTAKTYFNNDTVAAVVVVAGVFIGTLIVVSIITVRISDMILDSRIGALDRTLGFLFGLARGLLIVVVAFMFFTWLVPDKQRPDWVTGAKSRVVLQGTGDWLMSLLPDDPENTILKKFKKNKPDDDSAADPDQAPTPASGDGYSKPARDGLKKLIEKPAGH</sequence>
<evidence type="ECO:0000313" key="7">
    <source>
        <dbReference type="EMBL" id="KWV61184.1"/>
    </source>
</evidence>
<dbReference type="RefSeq" id="WP_066498511.1">
    <property type="nucleotide sequence ID" value="NZ_LNCU01000003.1"/>
</dbReference>
<comment type="subcellular location">
    <subcellularLocation>
        <location evidence="1">Membrane</location>
        <topology evidence="1">Multi-pass membrane protein</topology>
    </subcellularLocation>
</comment>